<name>A0A0F9HVS4_9ZZZZ</name>
<dbReference type="EMBL" id="LAZR01023226">
    <property type="protein sequence ID" value="KKL79242.1"/>
    <property type="molecule type" value="Genomic_DNA"/>
</dbReference>
<proteinExistence type="predicted"/>
<protein>
    <submittedName>
        <fullName evidence="2">Uncharacterized protein</fullName>
    </submittedName>
</protein>
<reference evidence="2" key="1">
    <citation type="journal article" date="2015" name="Nature">
        <title>Complex archaea that bridge the gap between prokaryotes and eukaryotes.</title>
        <authorList>
            <person name="Spang A."/>
            <person name="Saw J.H."/>
            <person name="Jorgensen S.L."/>
            <person name="Zaremba-Niedzwiedzka K."/>
            <person name="Martijn J."/>
            <person name="Lind A.E."/>
            <person name="van Eijk R."/>
            <person name="Schleper C."/>
            <person name="Guy L."/>
            <person name="Ettema T.J."/>
        </authorList>
    </citation>
    <scope>NUCLEOTIDE SEQUENCE</scope>
</reference>
<gene>
    <name evidence="2" type="ORF">LCGC14_2016750</name>
</gene>
<evidence type="ECO:0000256" key="1">
    <source>
        <dbReference type="SAM" id="MobiDB-lite"/>
    </source>
</evidence>
<accession>A0A0F9HVS4</accession>
<evidence type="ECO:0000313" key="2">
    <source>
        <dbReference type="EMBL" id="KKL79242.1"/>
    </source>
</evidence>
<organism evidence="2">
    <name type="scientific">marine sediment metagenome</name>
    <dbReference type="NCBI Taxonomy" id="412755"/>
    <lineage>
        <taxon>unclassified sequences</taxon>
        <taxon>metagenomes</taxon>
        <taxon>ecological metagenomes</taxon>
    </lineage>
</organism>
<feature type="region of interest" description="Disordered" evidence="1">
    <location>
        <begin position="19"/>
        <end position="62"/>
    </location>
</feature>
<comment type="caution">
    <text evidence="2">The sequence shown here is derived from an EMBL/GenBank/DDBJ whole genome shotgun (WGS) entry which is preliminary data.</text>
</comment>
<dbReference type="AlphaFoldDB" id="A0A0F9HVS4"/>
<sequence>MGRKPKTEEEKILPIFCGECSPMAGPFTSQESKEHNSPSGVHASMWANGAGPGPNYRGRKEQ</sequence>